<dbReference type="Gene3D" id="2.60.40.1080">
    <property type="match status" value="2"/>
</dbReference>
<evidence type="ECO:0000313" key="2">
    <source>
        <dbReference type="EMBL" id="CUP60155.1"/>
    </source>
</evidence>
<protein>
    <submittedName>
        <fullName evidence="2">Bacterial Ig-like domain (Group 2)</fullName>
    </submittedName>
</protein>
<sequence>MKKKTTTNHTCFRNRLISWLLVITLLFSAPMPVQVFSVPAPVAAATIKPPKLSKTSAVIKIGQKSRLYLNNAVSTQVTWGSENEQIVTVNKSGYITGVNNGTVKIYAIYKNRKYTCRITVPKVSISNTSVSIYVGKKVSLKLDNAYGTTSWKSSDKSVATVSSSGQITGKKTGKTIITATNQRITYTCTINVVDLNKKTDDAIDALIVTARKEIGYREKRTESV</sequence>
<proteinExistence type="predicted"/>
<dbReference type="AlphaFoldDB" id="A0A174PP76"/>
<dbReference type="Pfam" id="PF02368">
    <property type="entry name" value="Big_2"/>
    <property type="match status" value="2"/>
</dbReference>
<dbReference type="SMART" id="SM00635">
    <property type="entry name" value="BID_2"/>
    <property type="match status" value="2"/>
</dbReference>
<accession>A0A174PP76</accession>
<dbReference type="SUPFAM" id="SSF49373">
    <property type="entry name" value="Invasin/intimin cell-adhesion fragments"/>
    <property type="match status" value="2"/>
</dbReference>
<name>A0A174PP76_9FIRM</name>
<dbReference type="RefSeq" id="WP_055059167.1">
    <property type="nucleotide sequence ID" value="NZ_CZBP01000001.1"/>
</dbReference>
<dbReference type="Proteomes" id="UP000095762">
    <property type="component" value="Unassembled WGS sequence"/>
</dbReference>
<evidence type="ECO:0000259" key="1">
    <source>
        <dbReference type="SMART" id="SM00635"/>
    </source>
</evidence>
<organism evidence="2 3">
    <name type="scientific">Blautia obeum</name>
    <dbReference type="NCBI Taxonomy" id="40520"/>
    <lineage>
        <taxon>Bacteria</taxon>
        <taxon>Bacillati</taxon>
        <taxon>Bacillota</taxon>
        <taxon>Clostridia</taxon>
        <taxon>Lachnospirales</taxon>
        <taxon>Lachnospiraceae</taxon>
        <taxon>Blautia</taxon>
    </lineage>
</organism>
<feature type="domain" description="BIG2" evidence="1">
    <location>
        <begin position="119"/>
        <end position="191"/>
    </location>
</feature>
<dbReference type="InterPro" id="IPR008964">
    <property type="entry name" value="Invasin/intimin_cell_adhesion"/>
</dbReference>
<dbReference type="InterPro" id="IPR003343">
    <property type="entry name" value="Big_2"/>
</dbReference>
<reference evidence="2 3" key="1">
    <citation type="submission" date="2015-09" db="EMBL/GenBank/DDBJ databases">
        <authorList>
            <consortium name="Pathogen Informatics"/>
        </authorList>
    </citation>
    <scope>NUCLEOTIDE SEQUENCE [LARGE SCALE GENOMIC DNA]</scope>
    <source>
        <strain evidence="2 3">2789STDY5834957</strain>
    </source>
</reference>
<evidence type="ECO:0000313" key="3">
    <source>
        <dbReference type="Proteomes" id="UP000095762"/>
    </source>
</evidence>
<gene>
    <name evidence="2" type="ORF">ERS852569_00129</name>
</gene>
<feature type="domain" description="BIG2" evidence="1">
    <location>
        <begin position="46"/>
        <end position="117"/>
    </location>
</feature>
<dbReference type="EMBL" id="CZBP01000001">
    <property type="protein sequence ID" value="CUP60155.1"/>
    <property type="molecule type" value="Genomic_DNA"/>
</dbReference>